<dbReference type="Pfam" id="PF13359">
    <property type="entry name" value="DDE_Tnp_4"/>
    <property type="match status" value="1"/>
</dbReference>
<dbReference type="EMBL" id="JAABOA010002013">
    <property type="protein sequence ID" value="KAF9580519.1"/>
    <property type="molecule type" value="Genomic_DNA"/>
</dbReference>
<evidence type="ECO:0000256" key="3">
    <source>
        <dbReference type="SAM" id="MobiDB-lite"/>
    </source>
</evidence>
<organism evidence="5 6">
    <name type="scientific">Lunasporangiospora selenospora</name>
    <dbReference type="NCBI Taxonomy" id="979761"/>
    <lineage>
        <taxon>Eukaryota</taxon>
        <taxon>Fungi</taxon>
        <taxon>Fungi incertae sedis</taxon>
        <taxon>Mucoromycota</taxon>
        <taxon>Mortierellomycotina</taxon>
        <taxon>Mortierellomycetes</taxon>
        <taxon>Mortierellales</taxon>
        <taxon>Mortierellaceae</taxon>
        <taxon>Lunasporangiospora</taxon>
    </lineage>
</organism>
<dbReference type="AlphaFoldDB" id="A0A9P6FSC4"/>
<feature type="domain" description="DDE Tnp4" evidence="4">
    <location>
        <begin position="234"/>
        <end position="280"/>
    </location>
</feature>
<protein>
    <recommendedName>
        <fullName evidence="4">DDE Tnp4 domain-containing protein</fullName>
    </recommendedName>
</protein>
<dbReference type="OrthoDB" id="2438746at2759"/>
<comment type="caution">
    <text evidence="5">The sequence shown here is derived from an EMBL/GenBank/DDBJ whole genome shotgun (WGS) entry which is preliminary data.</text>
</comment>
<evidence type="ECO:0000313" key="6">
    <source>
        <dbReference type="Proteomes" id="UP000780801"/>
    </source>
</evidence>
<evidence type="ECO:0000259" key="4">
    <source>
        <dbReference type="Pfam" id="PF13359"/>
    </source>
</evidence>
<keyword evidence="2" id="KW-0479">Metal-binding</keyword>
<dbReference type="GO" id="GO:0046872">
    <property type="term" value="F:metal ion binding"/>
    <property type="evidence" value="ECO:0007669"/>
    <property type="project" value="UniProtKB-KW"/>
</dbReference>
<proteinExistence type="predicted"/>
<evidence type="ECO:0000256" key="1">
    <source>
        <dbReference type="ARBA" id="ARBA00001968"/>
    </source>
</evidence>
<evidence type="ECO:0000256" key="2">
    <source>
        <dbReference type="ARBA" id="ARBA00022723"/>
    </source>
</evidence>
<dbReference type="Proteomes" id="UP000780801">
    <property type="component" value="Unassembled WGS sequence"/>
</dbReference>
<accession>A0A9P6FSC4</accession>
<gene>
    <name evidence="5" type="ORF">BGW38_002812</name>
</gene>
<feature type="region of interest" description="Disordered" evidence="3">
    <location>
        <begin position="35"/>
        <end position="55"/>
    </location>
</feature>
<sequence>MARHALEQQFRIALGDYFHLEQQFDDYLINSTDYSDSSDDSDYSTSSGYSSSGTDLDQDDLQKKITNFVSRGDNEVFIDSILEEWEQSLTFRYICRPLSYRILRTDLVAWLNDFSELECKAIMRMGKQSFVKLVTMVVDHPVFQNKSYRKQEEVAVQIAYTLDRLGHYGNGMTLTRQSLVWKRSPGSCFNYFARGLEAILSLKDRVVSWPTLDERDAHSYALSQKGFPGCIGFIDGTTVPLMERPSFKGDFFYDRHGDYSLNLQVVCNKDKKIIFTHTGYS</sequence>
<feature type="compositionally biased region" description="Low complexity" evidence="3">
    <location>
        <begin position="43"/>
        <end position="55"/>
    </location>
</feature>
<reference evidence="5" key="1">
    <citation type="journal article" date="2020" name="Fungal Divers.">
        <title>Resolving the Mortierellaceae phylogeny through synthesis of multi-gene phylogenetics and phylogenomics.</title>
        <authorList>
            <person name="Vandepol N."/>
            <person name="Liber J."/>
            <person name="Desiro A."/>
            <person name="Na H."/>
            <person name="Kennedy M."/>
            <person name="Barry K."/>
            <person name="Grigoriev I.V."/>
            <person name="Miller A.N."/>
            <person name="O'Donnell K."/>
            <person name="Stajich J.E."/>
            <person name="Bonito G."/>
        </authorList>
    </citation>
    <scope>NUCLEOTIDE SEQUENCE</scope>
    <source>
        <strain evidence="5">KOD1015</strain>
    </source>
</reference>
<comment type="cofactor">
    <cofactor evidence="1">
        <name>a divalent metal cation</name>
        <dbReference type="ChEBI" id="CHEBI:60240"/>
    </cofactor>
</comment>
<name>A0A9P6FSC4_9FUNG</name>
<feature type="non-terminal residue" evidence="5">
    <location>
        <position position="281"/>
    </location>
</feature>
<evidence type="ECO:0000313" key="5">
    <source>
        <dbReference type="EMBL" id="KAF9580519.1"/>
    </source>
</evidence>
<keyword evidence="6" id="KW-1185">Reference proteome</keyword>
<dbReference type="InterPro" id="IPR027806">
    <property type="entry name" value="HARBI1_dom"/>
</dbReference>